<dbReference type="EMBL" id="AWQQ01000047">
    <property type="protein sequence ID" value="PHJ38544.1"/>
    <property type="molecule type" value="Genomic_DNA"/>
</dbReference>
<name>A0A2C6MFU2_9FIRM</name>
<organism evidence="1 2">
    <name type="scientific">Desulforamulus profundi</name>
    <dbReference type="NCBI Taxonomy" id="1383067"/>
    <lineage>
        <taxon>Bacteria</taxon>
        <taxon>Bacillati</taxon>
        <taxon>Bacillota</taxon>
        <taxon>Clostridia</taxon>
        <taxon>Eubacteriales</taxon>
        <taxon>Peptococcaceae</taxon>
        <taxon>Desulforamulus</taxon>
    </lineage>
</organism>
<evidence type="ECO:0000313" key="1">
    <source>
        <dbReference type="EMBL" id="PHJ38544.1"/>
    </source>
</evidence>
<dbReference type="AlphaFoldDB" id="A0A2C6MFU2"/>
<protein>
    <submittedName>
        <fullName evidence="1">Uncharacterized protein</fullName>
    </submittedName>
</protein>
<dbReference type="Proteomes" id="UP000222564">
    <property type="component" value="Unassembled WGS sequence"/>
</dbReference>
<accession>A0A2C6MFU2</accession>
<keyword evidence="2" id="KW-1185">Reference proteome</keyword>
<comment type="caution">
    <text evidence="1">The sequence shown here is derived from an EMBL/GenBank/DDBJ whole genome shotgun (WGS) entry which is preliminary data.</text>
</comment>
<sequence length="37" mass="4273">MGEMDIEEFLRALAQARYIQELEKNVVARAVSEVFSE</sequence>
<proteinExistence type="predicted"/>
<evidence type="ECO:0000313" key="2">
    <source>
        <dbReference type="Proteomes" id="UP000222564"/>
    </source>
</evidence>
<reference evidence="1 2" key="1">
    <citation type="submission" date="2013-09" db="EMBL/GenBank/DDBJ databases">
        <title>Biodegradation of hydrocarbons in the deep terrestrial subsurface : characterization of a microbial consortium composed of two Desulfotomaculum species originating from a deep geological formation.</title>
        <authorList>
            <person name="Aullo T."/>
            <person name="Berlendis S."/>
            <person name="Lascourreges J.-F."/>
            <person name="Dessort D."/>
            <person name="Saint-Laurent S."/>
            <person name="Schraauwers B."/>
            <person name="Mas J."/>
            <person name="Magot M."/>
            <person name="Ranchou-Peyruse A."/>
        </authorList>
    </citation>
    <scope>NUCLEOTIDE SEQUENCE [LARGE SCALE GENOMIC DNA]</scope>
    <source>
        <strain evidence="1 2">Bs107</strain>
    </source>
</reference>
<gene>
    <name evidence="1" type="ORF">P378_08550</name>
</gene>